<feature type="domain" description="O-GlcNAc transferase C-terminal" evidence="10">
    <location>
        <begin position="1012"/>
        <end position="1243"/>
    </location>
</feature>
<sequence>MLPLLQMSPHAVTPPQSNLDTFSTFPNNDAATFNDHYPHHVPAPYQQSFAIRTSRPHRHTIPYGSTLYPPRQEHHLRRKTPNGTIDAGYDGSPSLFSHGPPPSKHLVLPRSATATAFPLAGPPIRQSHYNGGIDYRRPSSVGNTGLSDNLQARPGSSTWAYGGDTALHHGALPTNHYGLHQAEGQYIPQGQPEAPGVFPNLYQPIMRAHEYNVRAFCPPPIVMNESLPFGQPGMHTPLNYHGQPGPVSARHVQPQDLRSFQQHCGSDLARRSSFASGFDSETQHHPGFDSGMHTQSYLRPPHMSSQQGFREKVLLQAHRVYVDLLAYAQTIRKPHTSKGATGHNTSPRLLVYPKPPKPSLRISEAALGQDTTSFKSSSENDSYQDFQSRGHVVPYFQGPYNSYSSTGNSTLFAAAKSILDMLSSLCEQSTWSWIDGIMLGGCLHYGLDQYQEALEWFSRITALDSSHVEAITNKAATLYCLGRQDEAEKHWIRAVEVQPGYLEAVEHLVGLLYKKRSKEAVEIIDHIQRALRVSPAQNQQIGPHDQLVKPPGFASSGYAIHGKENGRILALIHAKGTMLYSLKDVNRASEAFEEAVLISVGRQMTSIQDLVRRIQTALSPTETPASHRNARHGTRPLLLPPERARHTAQLVFGGTGSLPGLQHVAEGSTKRAAVQTTSNSLLSLAKIFQDSLSSGQGTPNILRRPSGVEDILALYYLSLSLQESPSTANNVGILLAGVQQVASNPPTQSVDVPAHSSIPGIVPGSGLALALAYYHYGLRLDPKHVHLHTNLGSLLKDIGQLDLAIQMYEQAVACDGTFDIALTNLANAVKDRGRINDAITYYKRAVSSNPEFAEAVCGLSTALNSVCDWRGRGGVILKSGKYDRWHVDEKGLLIDARSFGQDSGLVKRVVRIINRQLSDASHWGQGVLDEKKIASFARQIKDLGLVTSFDPEQALRGWCNKPWEGSRVIRLIERAARETQWKWYQDQYVSGSQAHTQYTRLQLPSGLSVPSAPTVLPFHTFTCPLSAKDIRVISQRNGIRISCSTLRLPWLPSTVYPPPPPPNPHLNIGYVSSDFNNHPLAHLMQSVFGFHNPSRARAICYATTASDRSVHRQQIEREAPVFRDVSSWPADKLVEQIIKDEIHILVNLNGYTRGARNEIFAARPAPVQMSFMGFAGTLGAEWCDYIMADSTAIPPETLRPWRGNFKIADVFKDDTEGEDEDWMYSENIIYCRDTFFCCDHAQSCDASERSVTWEQEQRRRWRMRKELFPALSDDTIIMGNFNQLYKIEPTTLRTWLRILAQVPKAVIWLLRFPELGEANLRRTAKAWAGEEVASRLIFTDVAPKSQHISRARVCDLFLDTPECNAHTTAADVLWSSTPLLTLPRYPYKMCSRMAASILKGALPKSNEGQQAAAELIAASEEEYEQRAVELASGLSYTISTDGYGQGDGRLADIRKLLWESKWHCGLFDTKRWVNDVETAYERAWQRWVAGEGGDIYL</sequence>
<accession>A0A8H4WW95</accession>
<proteinExistence type="inferred from homology"/>
<dbReference type="EC" id="2.4.1.255" evidence="3"/>
<feature type="repeat" description="TPR" evidence="8">
    <location>
        <begin position="819"/>
        <end position="852"/>
    </location>
</feature>
<feature type="region of interest" description="Disordered" evidence="9">
    <location>
        <begin position="82"/>
        <end position="102"/>
    </location>
</feature>
<evidence type="ECO:0000256" key="7">
    <source>
        <dbReference type="ARBA" id="ARBA00022803"/>
    </source>
</evidence>
<feature type="compositionally biased region" description="Polar residues" evidence="9">
    <location>
        <begin position="292"/>
        <end position="305"/>
    </location>
</feature>
<dbReference type="SUPFAM" id="SSF48452">
    <property type="entry name" value="TPR-like"/>
    <property type="match status" value="1"/>
</dbReference>
<dbReference type="Proteomes" id="UP000604273">
    <property type="component" value="Unassembled WGS sequence"/>
</dbReference>
<gene>
    <name evidence="11" type="ORF">FGADI_6787</name>
</gene>
<keyword evidence="12" id="KW-1185">Reference proteome</keyword>
<evidence type="ECO:0000313" key="11">
    <source>
        <dbReference type="EMBL" id="KAF4952355.1"/>
    </source>
</evidence>
<evidence type="ECO:0000313" key="12">
    <source>
        <dbReference type="Proteomes" id="UP000604273"/>
    </source>
</evidence>
<organism evidence="11 12">
    <name type="scientific">Fusarium gaditjirri</name>
    <dbReference type="NCBI Taxonomy" id="282569"/>
    <lineage>
        <taxon>Eukaryota</taxon>
        <taxon>Fungi</taxon>
        <taxon>Dikarya</taxon>
        <taxon>Ascomycota</taxon>
        <taxon>Pezizomycotina</taxon>
        <taxon>Sordariomycetes</taxon>
        <taxon>Hypocreomycetidae</taxon>
        <taxon>Hypocreales</taxon>
        <taxon>Nectriaceae</taxon>
        <taxon>Fusarium</taxon>
        <taxon>Fusarium nisikadoi species complex</taxon>
    </lineage>
</organism>
<dbReference type="PANTHER" id="PTHR44998:SF1">
    <property type="entry name" value="UDP-N-ACETYLGLUCOSAMINE--PEPTIDE N-ACETYLGLUCOSAMINYLTRANSFERASE 110 KDA SUBUNIT"/>
    <property type="match status" value="1"/>
</dbReference>
<dbReference type="InterPro" id="IPR029489">
    <property type="entry name" value="OGT/SEC/SPY_C"/>
</dbReference>
<protein>
    <recommendedName>
        <fullName evidence="3">protein O-GlcNAc transferase</fullName>
        <ecNumber evidence="3">2.4.1.255</ecNumber>
    </recommendedName>
</protein>
<evidence type="ECO:0000256" key="9">
    <source>
        <dbReference type="SAM" id="MobiDB-lite"/>
    </source>
</evidence>
<evidence type="ECO:0000256" key="6">
    <source>
        <dbReference type="ARBA" id="ARBA00022737"/>
    </source>
</evidence>
<comment type="caution">
    <text evidence="11">The sequence shown here is derived from an EMBL/GenBank/DDBJ whole genome shotgun (WGS) entry which is preliminary data.</text>
</comment>
<keyword evidence="4" id="KW-0328">Glycosyltransferase</keyword>
<reference evidence="11" key="1">
    <citation type="journal article" date="2020" name="BMC Genomics">
        <title>Correction to: Identification and distribution of gene clusters required for synthesis of sphingolipid metabolism inhibitors in diverse species of the filamentous fungus Fusarium.</title>
        <authorList>
            <person name="Kim H.S."/>
            <person name="Lohmar J.M."/>
            <person name="Busman M."/>
            <person name="Brown D.W."/>
            <person name="Naumann T.A."/>
            <person name="Divon H.H."/>
            <person name="Lysoe E."/>
            <person name="Uhlig S."/>
            <person name="Proctor R.H."/>
        </authorList>
    </citation>
    <scope>NUCLEOTIDE SEQUENCE</scope>
    <source>
        <strain evidence="11">NRRL 45417</strain>
    </source>
</reference>
<dbReference type="InterPro" id="IPR019734">
    <property type="entry name" value="TPR_rpt"/>
</dbReference>
<feature type="compositionally biased region" description="Polar residues" evidence="9">
    <location>
        <begin position="14"/>
        <end position="24"/>
    </location>
</feature>
<dbReference type="Pfam" id="PF13181">
    <property type="entry name" value="TPR_8"/>
    <property type="match status" value="2"/>
</dbReference>
<dbReference type="OrthoDB" id="421121at2759"/>
<dbReference type="FunFam" id="3.40.50.11380:FF:000004">
    <property type="entry name" value="UDP-N-acetylglucosaminyltransferase (AFU_orthologue AFUA_1G03380)"/>
    <property type="match status" value="1"/>
</dbReference>
<dbReference type="InterPro" id="IPR011990">
    <property type="entry name" value="TPR-like_helical_dom_sf"/>
</dbReference>
<name>A0A8H4WW95_9HYPO</name>
<evidence type="ECO:0000256" key="5">
    <source>
        <dbReference type="ARBA" id="ARBA00022679"/>
    </source>
</evidence>
<dbReference type="GO" id="GO:0006493">
    <property type="term" value="P:protein O-linked glycosylation"/>
    <property type="evidence" value="ECO:0007669"/>
    <property type="project" value="TreeGrafter"/>
</dbReference>
<dbReference type="FunFam" id="1.25.40.10:FF:000552">
    <property type="entry name" value="UDP-N-acetylglucosaminyltransferase (AFU_orthologue AFUA_1G03380)"/>
    <property type="match status" value="1"/>
</dbReference>
<evidence type="ECO:0000259" key="10">
    <source>
        <dbReference type="Pfam" id="PF13844"/>
    </source>
</evidence>
<evidence type="ECO:0000256" key="8">
    <source>
        <dbReference type="PROSITE-ProRule" id="PRU00339"/>
    </source>
</evidence>
<dbReference type="Gene3D" id="1.25.40.10">
    <property type="entry name" value="Tetratricopeptide repeat domain"/>
    <property type="match status" value="3"/>
</dbReference>
<dbReference type="FunFam" id="3.40.50.2000:FF:000110">
    <property type="entry name" value="UDP-N-acetylglucosaminyltransferase protein"/>
    <property type="match status" value="1"/>
</dbReference>
<comment type="pathway">
    <text evidence="1">Protein modification; protein glycosylation.</text>
</comment>
<keyword evidence="6" id="KW-0677">Repeat</keyword>
<dbReference type="Gene3D" id="3.40.50.2000">
    <property type="entry name" value="Glycogen Phosphorylase B"/>
    <property type="match status" value="1"/>
</dbReference>
<feature type="domain" description="O-GlcNAc transferase C-terminal" evidence="10">
    <location>
        <begin position="1270"/>
        <end position="1475"/>
    </location>
</feature>
<feature type="region of interest" description="Disordered" evidence="9">
    <location>
        <begin position="275"/>
        <end position="305"/>
    </location>
</feature>
<dbReference type="Pfam" id="PF13844">
    <property type="entry name" value="Glyco_transf_41"/>
    <property type="match status" value="2"/>
</dbReference>
<evidence type="ECO:0000256" key="3">
    <source>
        <dbReference type="ARBA" id="ARBA00011970"/>
    </source>
</evidence>
<feature type="region of interest" description="Disordered" evidence="9">
    <location>
        <begin position="1"/>
        <end position="24"/>
    </location>
</feature>
<evidence type="ECO:0000256" key="4">
    <source>
        <dbReference type="ARBA" id="ARBA00022676"/>
    </source>
</evidence>
<keyword evidence="5" id="KW-0808">Transferase</keyword>
<keyword evidence="7 8" id="KW-0802">TPR repeat</keyword>
<dbReference type="GO" id="GO:0097363">
    <property type="term" value="F:protein O-acetylglucosaminyltransferase activity"/>
    <property type="evidence" value="ECO:0007669"/>
    <property type="project" value="UniProtKB-EC"/>
</dbReference>
<dbReference type="SMART" id="SM00028">
    <property type="entry name" value="TPR"/>
    <property type="match status" value="5"/>
</dbReference>
<dbReference type="PANTHER" id="PTHR44998">
    <property type="match status" value="1"/>
</dbReference>
<evidence type="ECO:0000256" key="2">
    <source>
        <dbReference type="ARBA" id="ARBA00005386"/>
    </source>
</evidence>
<dbReference type="EMBL" id="JABFAI010000157">
    <property type="protein sequence ID" value="KAF4952355.1"/>
    <property type="molecule type" value="Genomic_DNA"/>
</dbReference>
<comment type="similarity">
    <text evidence="2">Belongs to the glycosyltransferase 41 family. O-GlcNAc transferase subfamily.</text>
</comment>
<evidence type="ECO:0000256" key="1">
    <source>
        <dbReference type="ARBA" id="ARBA00004922"/>
    </source>
</evidence>
<dbReference type="PROSITE" id="PS50005">
    <property type="entry name" value="TPR"/>
    <property type="match status" value="1"/>
</dbReference>
<dbReference type="Gene3D" id="3.40.50.11380">
    <property type="match status" value="1"/>
</dbReference>
<reference evidence="11" key="2">
    <citation type="submission" date="2020-05" db="EMBL/GenBank/DDBJ databases">
        <authorList>
            <person name="Kim H.-S."/>
            <person name="Proctor R.H."/>
            <person name="Brown D.W."/>
        </authorList>
    </citation>
    <scope>NUCLEOTIDE SEQUENCE</scope>
    <source>
        <strain evidence="11">NRRL 45417</strain>
    </source>
</reference>